<evidence type="ECO:0000313" key="2">
    <source>
        <dbReference type="Proteomes" id="UP001244242"/>
    </source>
</evidence>
<evidence type="ECO:0000313" key="1">
    <source>
        <dbReference type="EMBL" id="MDI5935820.1"/>
    </source>
</evidence>
<protein>
    <submittedName>
        <fullName evidence="1">DUF899 family protein</fullName>
    </submittedName>
</protein>
<proteinExistence type="predicted"/>
<dbReference type="InterPro" id="IPR010296">
    <property type="entry name" value="DUF899_thioredox"/>
</dbReference>
<gene>
    <name evidence="1" type="ORF">QLQ84_18670</name>
</gene>
<name>A0ABT6VPA1_9GAMM</name>
<dbReference type="EMBL" id="JASCQO010000049">
    <property type="protein sequence ID" value="MDI5935820.1"/>
    <property type="molecule type" value="Genomic_DNA"/>
</dbReference>
<keyword evidence="2" id="KW-1185">Reference proteome</keyword>
<comment type="caution">
    <text evidence="1">The sequence shown here is derived from an EMBL/GenBank/DDBJ whole genome shotgun (WGS) entry which is preliminary data.</text>
</comment>
<sequence>MDGNHPVHTCSPWARGLDGLWGIYPWLDRAPRGRNEAAGVW</sequence>
<dbReference type="Proteomes" id="UP001244242">
    <property type="component" value="Unassembled WGS sequence"/>
</dbReference>
<dbReference type="Pfam" id="PF05988">
    <property type="entry name" value="DUF899"/>
    <property type="match status" value="1"/>
</dbReference>
<accession>A0ABT6VPA1</accession>
<reference evidence="1 2" key="1">
    <citation type="submission" date="2023-04" db="EMBL/GenBank/DDBJ databases">
        <title>Halomonas strains isolated from rhizosphere soil.</title>
        <authorList>
            <person name="Xu L."/>
            <person name="Sun J.-Q."/>
        </authorList>
    </citation>
    <scope>NUCLEOTIDE SEQUENCE [LARGE SCALE GENOMIC DNA]</scope>
    <source>
        <strain evidence="1 2">LN1S58</strain>
    </source>
</reference>
<organism evidence="1 2">
    <name type="scientific">Halomonas kalidii</name>
    <dbReference type="NCBI Taxonomy" id="3043293"/>
    <lineage>
        <taxon>Bacteria</taxon>
        <taxon>Pseudomonadati</taxon>
        <taxon>Pseudomonadota</taxon>
        <taxon>Gammaproteobacteria</taxon>
        <taxon>Oceanospirillales</taxon>
        <taxon>Halomonadaceae</taxon>
        <taxon>Halomonas</taxon>
    </lineage>
</organism>